<evidence type="ECO:0000313" key="13">
    <source>
        <dbReference type="Proteomes" id="UP000597762"/>
    </source>
</evidence>
<evidence type="ECO:0000256" key="7">
    <source>
        <dbReference type="ARBA" id="ARBA00023157"/>
    </source>
</evidence>
<feature type="domain" description="MRH" evidence="11">
    <location>
        <begin position="64"/>
        <end position="218"/>
    </location>
</feature>
<evidence type="ECO:0000256" key="4">
    <source>
        <dbReference type="ARBA" id="ARBA00022729"/>
    </source>
</evidence>
<name>A0A812CMC9_ACAPH</name>
<dbReference type="PANTHER" id="PTHR15071:SF29">
    <property type="entry name" value="CATION-DEPENDENT MANNOSE-6-PHOSPHATE RECEPTOR"/>
    <property type="match status" value="1"/>
</dbReference>
<dbReference type="Gene3D" id="2.70.130.10">
    <property type="entry name" value="Mannose-6-phosphate receptor binding domain"/>
    <property type="match status" value="1"/>
</dbReference>
<dbReference type="AlphaFoldDB" id="A0A812CMC9"/>
<keyword evidence="6 10" id="KW-0472">Membrane</keyword>
<evidence type="ECO:0000313" key="12">
    <source>
        <dbReference type="EMBL" id="CAE1273502.1"/>
    </source>
</evidence>
<comment type="caution">
    <text evidence="12">The sequence shown here is derived from an EMBL/GenBank/DDBJ whole genome shotgun (WGS) entry which is preliminary data.</text>
</comment>
<keyword evidence="3 10" id="KW-0812">Transmembrane</keyword>
<dbReference type="GO" id="GO:0006622">
    <property type="term" value="P:protein targeting to lysosome"/>
    <property type="evidence" value="ECO:0007669"/>
    <property type="project" value="InterPro"/>
</dbReference>
<feature type="region of interest" description="Disordered" evidence="9">
    <location>
        <begin position="293"/>
        <end position="317"/>
    </location>
</feature>
<organism evidence="12 13">
    <name type="scientific">Acanthosepion pharaonis</name>
    <name type="common">Pharaoh cuttlefish</name>
    <name type="synonym">Sepia pharaonis</name>
    <dbReference type="NCBI Taxonomy" id="158019"/>
    <lineage>
        <taxon>Eukaryota</taxon>
        <taxon>Metazoa</taxon>
        <taxon>Spiralia</taxon>
        <taxon>Lophotrochozoa</taxon>
        <taxon>Mollusca</taxon>
        <taxon>Cephalopoda</taxon>
        <taxon>Coleoidea</taxon>
        <taxon>Decapodiformes</taxon>
        <taxon>Sepiida</taxon>
        <taxon>Sepiina</taxon>
        <taxon>Sepiidae</taxon>
        <taxon>Acanthosepion</taxon>
    </lineage>
</organism>
<feature type="transmembrane region" description="Helical" evidence="10">
    <location>
        <begin position="43"/>
        <end position="62"/>
    </location>
</feature>
<dbReference type="GO" id="GO:0005768">
    <property type="term" value="C:endosome"/>
    <property type="evidence" value="ECO:0007669"/>
    <property type="project" value="InterPro"/>
</dbReference>
<dbReference type="PRINTS" id="PR00715">
    <property type="entry name" value="MAN6PRECEPTR"/>
</dbReference>
<dbReference type="Pfam" id="PF02157">
    <property type="entry name" value="Man-6-P_recep"/>
    <property type="match status" value="1"/>
</dbReference>
<evidence type="ECO:0000259" key="11">
    <source>
        <dbReference type="PROSITE" id="PS51914"/>
    </source>
</evidence>
<sequence>MADERPGKSPIFGGSLTSKKVMKSATDGRFWWSNHSRGLFPKYAIYTFIVFLFGLWGLPLMVDAECKFPRHTNTTLANQIYKRLAPIDQKKFLVYDAVKYHYNVGICTAVSDYPNEDDVGATQIELDTSGQLVKTRIVGRISDVQIMAGTNWVLLEYFGGDPYNSHCNGSSRQAAIMIICDENSSSDNPKLRVIEENRNKTSGCYYLFELSHNCVCYKEPFITVGLGTGSIIVIIFLCAVFVYLIGGFMYMRFVLGAKGYEQIPNYGFWQDFGNLLSDGCNLACRSGNQGQPKTYKGIGDDQLQDDDDERDEHLLPM</sequence>
<protein>
    <submittedName>
        <fullName evidence="12">M6PR</fullName>
    </submittedName>
</protein>
<evidence type="ECO:0000256" key="1">
    <source>
        <dbReference type="ARBA" id="ARBA00004308"/>
    </source>
</evidence>
<dbReference type="InterPro" id="IPR028927">
    <property type="entry name" value="Man-6-P_rcpt"/>
</dbReference>
<keyword evidence="13" id="KW-1185">Reference proteome</keyword>
<dbReference type="InterPro" id="IPR000296">
    <property type="entry name" value="Man-6-P_rcpt_cation_dep"/>
</dbReference>
<accession>A0A812CMC9</accession>
<evidence type="ECO:0000256" key="6">
    <source>
        <dbReference type="ARBA" id="ARBA00023136"/>
    </source>
</evidence>
<keyword evidence="2" id="KW-0813">Transport</keyword>
<reference evidence="12" key="1">
    <citation type="submission" date="2021-01" db="EMBL/GenBank/DDBJ databases">
        <authorList>
            <person name="Li R."/>
            <person name="Bekaert M."/>
        </authorList>
    </citation>
    <scope>NUCLEOTIDE SEQUENCE</scope>
    <source>
        <strain evidence="12">Farmed</strain>
    </source>
</reference>
<evidence type="ECO:0000256" key="5">
    <source>
        <dbReference type="ARBA" id="ARBA00022989"/>
    </source>
</evidence>
<evidence type="ECO:0000256" key="2">
    <source>
        <dbReference type="ARBA" id="ARBA00022448"/>
    </source>
</evidence>
<dbReference type="Proteomes" id="UP000597762">
    <property type="component" value="Unassembled WGS sequence"/>
</dbReference>
<evidence type="ECO:0000256" key="8">
    <source>
        <dbReference type="ARBA" id="ARBA00023180"/>
    </source>
</evidence>
<evidence type="ECO:0000256" key="9">
    <source>
        <dbReference type="SAM" id="MobiDB-lite"/>
    </source>
</evidence>
<keyword evidence="5 10" id="KW-1133">Transmembrane helix</keyword>
<dbReference type="SUPFAM" id="SSF50911">
    <property type="entry name" value="Mannose 6-phosphate receptor domain"/>
    <property type="match status" value="1"/>
</dbReference>
<dbReference type="PANTHER" id="PTHR15071">
    <property type="entry name" value="MANNOSE-6-PHOSPHATE RECEPTOR FAMILY MEMBER"/>
    <property type="match status" value="1"/>
</dbReference>
<evidence type="ECO:0000256" key="10">
    <source>
        <dbReference type="SAM" id="Phobius"/>
    </source>
</evidence>
<gene>
    <name evidence="12" type="ORF">SPHA_38198</name>
</gene>
<evidence type="ECO:0000256" key="3">
    <source>
        <dbReference type="ARBA" id="ARBA00022692"/>
    </source>
</evidence>
<dbReference type="InterPro" id="IPR044865">
    <property type="entry name" value="MRH_dom"/>
</dbReference>
<dbReference type="PROSITE" id="PS51914">
    <property type="entry name" value="MRH"/>
    <property type="match status" value="1"/>
</dbReference>
<keyword evidence="4" id="KW-0732">Signal</keyword>
<keyword evidence="7" id="KW-1015">Disulfide bond</keyword>
<dbReference type="EMBL" id="CAHIKZ030001729">
    <property type="protein sequence ID" value="CAE1273502.1"/>
    <property type="molecule type" value="Genomic_DNA"/>
</dbReference>
<comment type="subcellular location">
    <subcellularLocation>
        <location evidence="1">Endomembrane system</location>
    </subcellularLocation>
</comment>
<dbReference type="InterPro" id="IPR009011">
    <property type="entry name" value="Man6P_isomerase_rcpt-bd_dom_sf"/>
</dbReference>
<dbReference type="GO" id="GO:0005802">
    <property type="term" value="C:trans-Golgi network"/>
    <property type="evidence" value="ECO:0007669"/>
    <property type="project" value="TreeGrafter"/>
</dbReference>
<proteinExistence type="predicted"/>
<dbReference type="GO" id="GO:0019904">
    <property type="term" value="F:protein domain specific binding"/>
    <property type="evidence" value="ECO:0007669"/>
    <property type="project" value="InterPro"/>
</dbReference>
<dbReference type="OrthoDB" id="29460at2759"/>
<feature type="transmembrane region" description="Helical" evidence="10">
    <location>
        <begin position="221"/>
        <end position="245"/>
    </location>
</feature>
<keyword evidence="8" id="KW-0325">Glycoprotein</keyword>